<feature type="transmembrane region" description="Helical" evidence="6">
    <location>
        <begin position="78"/>
        <end position="95"/>
    </location>
</feature>
<dbReference type="PANTHER" id="PTHR11101">
    <property type="entry name" value="PHOSPHATE TRANSPORTER"/>
    <property type="match status" value="1"/>
</dbReference>
<keyword evidence="2" id="KW-0813">Transport</keyword>
<evidence type="ECO:0000256" key="2">
    <source>
        <dbReference type="ARBA" id="ARBA00022448"/>
    </source>
</evidence>
<feature type="transmembrane region" description="Helical" evidence="6">
    <location>
        <begin position="223"/>
        <end position="241"/>
    </location>
</feature>
<evidence type="ECO:0000313" key="7">
    <source>
        <dbReference type="EMBL" id="CAB4676379.1"/>
    </source>
</evidence>
<organism evidence="7">
    <name type="scientific">freshwater metagenome</name>
    <dbReference type="NCBI Taxonomy" id="449393"/>
    <lineage>
        <taxon>unclassified sequences</taxon>
        <taxon>metagenomes</taxon>
        <taxon>ecological metagenomes</taxon>
    </lineage>
</organism>
<feature type="transmembrane region" description="Helical" evidence="6">
    <location>
        <begin position="195"/>
        <end position="211"/>
    </location>
</feature>
<dbReference type="InterPro" id="IPR001204">
    <property type="entry name" value="Phos_transporter"/>
</dbReference>
<dbReference type="EMBL" id="CAEZWR010000209">
    <property type="protein sequence ID" value="CAB4676379.1"/>
    <property type="molecule type" value="Genomic_DNA"/>
</dbReference>
<dbReference type="PANTHER" id="PTHR11101:SF80">
    <property type="entry name" value="PHOSPHATE TRANSPORTER"/>
    <property type="match status" value="1"/>
</dbReference>
<protein>
    <submittedName>
        <fullName evidence="7">Unannotated protein</fullName>
    </submittedName>
</protein>
<evidence type="ECO:0000256" key="1">
    <source>
        <dbReference type="ARBA" id="ARBA00004141"/>
    </source>
</evidence>
<keyword evidence="4 6" id="KW-1133">Transmembrane helix</keyword>
<accession>A0A6J6MS26</accession>
<name>A0A6J6MS26_9ZZZZ</name>
<evidence type="ECO:0000256" key="5">
    <source>
        <dbReference type="ARBA" id="ARBA00023136"/>
    </source>
</evidence>
<feature type="transmembrane region" description="Helical" evidence="6">
    <location>
        <begin position="310"/>
        <end position="330"/>
    </location>
</feature>
<dbReference type="GO" id="GO:0016020">
    <property type="term" value="C:membrane"/>
    <property type="evidence" value="ECO:0007669"/>
    <property type="project" value="UniProtKB-SubCell"/>
</dbReference>
<feature type="transmembrane region" description="Helical" evidence="6">
    <location>
        <begin position="336"/>
        <end position="355"/>
    </location>
</feature>
<dbReference type="GO" id="GO:0005315">
    <property type="term" value="F:phosphate transmembrane transporter activity"/>
    <property type="evidence" value="ECO:0007669"/>
    <property type="project" value="InterPro"/>
</dbReference>
<sequence length="393" mass="40862">MDMLLLAVIALCVLALVFDFTNGFHDAANSVATVVATRALPVKWAPAFSAFFNFAAYFVVGTAVANTIAKTVKTDSEGVAVTFAAIFAAIAWNYLTWRIGMPSSSSHAIIGGLVGAGLAVGGLNAIDWASVQKAGFGIILSPAVAFTIAFIAMYLVFAIQRMFKMRDDHPVFKGLQLITAGAVSFGHGANDAQKTMGVIAALLLGAGYTSMAEDGKTVLVPEWVALSAYAAIAIGTLWGGWKIIETMGLKITTLHATSGAAANIGATTAIFGATAIGMPISTTHAAATSIVGAGVGSGQGVNWKVVGRMVLAWIVTIPSAALIGFIMLNLTKLPTVLAWIVIGSILIAFGAWAIWAMRHTIHASDVDAEVPTEEELEKPLDVHPKLIGHGPVE</sequence>
<feature type="transmembrane region" description="Helical" evidence="6">
    <location>
        <begin position="46"/>
        <end position="66"/>
    </location>
</feature>
<feature type="transmembrane region" description="Helical" evidence="6">
    <location>
        <begin position="138"/>
        <end position="159"/>
    </location>
</feature>
<comment type="subcellular location">
    <subcellularLocation>
        <location evidence="1">Membrane</location>
        <topology evidence="1">Multi-pass membrane protein</topology>
    </subcellularLocation>
</comment>
<keyword evidence="3 6" id="KW-0812">Transmembrane</keyword>
<evidence type="ECO:0000256" key="6">
    <source>
        <dbReference type="SAM" id="Phobius"/>
    </source>
</evidence>
<dbReference type="Pfam" id="PF01384">
    <property type="entry name" value="PHO4"/>
    <property type="match status" value="1"/>
</dbReference>
<dbReference type="GO" id="GO:0035435">
    <property type="term" value="P:phosphate ion transmembrane transport"/>
    <property type="evidence" value="ECO:0007669"/>
    <property type="project" value="TreeGrafter"/>
</dbReference>
<reference evidence="7" key="1">
    <citation type="submission" date="2020-05" db="EMBL/GenBank/DDBJ databases">
        <authorList>
            <person name="Chiriac C."/>
            <person name="Salcher M."/>
            <person name="Ghai R."/>
            <person name="Kavagutti S V."/>
        </authorList>
    </citation>
    <scope>NUCLEOTIDE SEQUENCE</scope>
</reference>
<evidence type="ECO:0000256" key="3">
    <source>
        <dbReference type="ARBA" id="ARBA00022692"/>
    </source>
</evidence>
<evidence type="ECO:0000256" key="4">
    <source>
        <dbReference type="ARBA" id="ARBA00022989"/>
    </source>
</evidence>
<keyword evidence="5 6" id="KW-0472">Membrane</keyword>
<gene>
    <name evidence="7" type="ORF">UFOPK2282_01383</name>
</gene>
<feature type="transmembrane region" description="Helical" evidence="6">
    <location>
        <begin position="107"/>
        <end position="126"/>
    </location>
</feature>
<dbReference type="AlphaFoldDB" id="A0A6J6MS26"/>
<proteinExistence type="predicted"/>